<dbReference type="EMBL" id="ML122272">
    <property type="protein sequence ID" value="RPD58984.1"/>
    <property type="molecule type" value="Genomic_DNA"/>
</dbReference>
<dbReference type="STRING" id="1328759.A0A5C2S7D3"/>
<organism evidence="1 2">
    <name type="scientific">Lentinus tigrinus ALCF2SS1-6</name>
    <dbReference type="NCBI Taxonomy" id="1328759"/>
    <lineage>
        <taxon>Eukaryota</taxon>
        <taxon>Fungi</taxon>
        <taxon>Dikarya</taxon>
        <taxon>Basidiomycota</taxon>
        <taxon>Agaricomycotina</taxon>
        <taxon>Agaricomycetes</taxon>
        <taxon>Polyporales</taxon>
        <taxon>Polyporaceae</taxon>
        <taxon>Lentinus</taxon>
    </lineage>
</organism>
<reference evidence="1" key="1">
    <citation type="journal article" date="2018" name="Genome Biol. Evol.">
        <title>Genomics and development of Lentinus tigrinus, a white-rot wood-decaying mushroom with dimorphic fruiting bodies.</title>
        <authorList>
            <person name="Wu B."/>
            <person name="Xu Z."/>
            <person name="Knudson A."/>
            <person name="Carlson A."/>
            <person name="Chen N."/>
            <person name="Kovaka S."/>
            <person name="LaButti K."/>
            <person name="Lipzen A."/>
            <person name="Pennachio C."/>
            <person name="Riley R."/>
            <person name="Schakwitz W."/>
            <person name="Umezawa K."/>
            <person name="Ohm R.A."/>
            <person name="Grigoriev I.V."/>
            <person name="Nagy L.G."/>
            <person name="Gibbons J."/>
            <person name="Hibbett D."/>
        </authorList>
    </citation>
    <scope>NUCLEOTIDE SEQUENCE [LARGE SCALE GENOMIC DNA]</scope>
    <source>
        <strain evidence="1">ALCF2SS1-6</strain>
    </source>
</reference>
<dbReference type="InterPro" id="IPR011333">
    <property type="entry name" value="SKP1/BTB/POZ_sf"/>
</dbReference>
<sequence>MEPLSAISPDLVEVAASPAEDGLGTPRTAGPPFNRASADVIIRTADLVDFHVWKCLLAEVSQVFAAMFQPGVIHSDPDASTRLPVSVERVGEKPVIPVTETSHSFRTTPAHVLPPAEYHIL</sequence>
<dbReference type="Proteomes" id="UP000313359">
    <property type="component" value="Unassembled WGS sequence"/>
</dbReference>
<dbReference type="OrthoDB" id="2753603at2759"/>
<protein>
    <recommendedName>
        <fullName evidence="3">BTB domain-containing protein</fullName>
    </recommendedName>
</protein>
<gene>
    <name evidence="1" type="ORF">L227DRAFT_549871</name>
</gene>
<evidence type="ECO:0000313" key="2">
    <source>
        <dbReference type="Proteomes" id="UP000313359"/>
    </source>
</evidence>
<proteinExistence type="predicted"/>
<dbReference type="AlphaFoldDB" id="A0A5C2S7D3"/>
<evidence type="ECO:0008006" key="3">
    <source>
        <dbReference type="Google" id="ProtNLM"/>
    </source>
</evidence>
<dbReference type="Gene3D" id="3.30.710.10">
    <property type="entry name" value="Potassium Channel Kv1.1, Chain A"/>
    <property type="match status" value="1"/>
</dbReference>
<name>A0A5C2S7D3_9APHY</name>
<keyword evidence="2" id="KW-1185">Reference proteome</keyword>
<evidence type="ECO:0000313" key="1">
    <source>
        <dbReference type="EMBL" id="RPD58984.1"/>
    </source>
</evidence>
<accession>A0A5C2S7D3</accession>